<comment type="caution">
    <text evidence="4">The sequence shown here is derived from an EMBL/GenBank/DDBJ whole genome shotgun (WGS) entry which is preliminary data.</text>
</comment>
<dbReference type="Pfam" id="PF08327">
    <property type="entry name" value="AHSA1"/>
    <property type="match status" value="1"/>
</dbReference>
<evidence type="ECO:0000313" key="5">
    <source>
        <dbReference type="Proteomes" id="UP001596496"/>
    </source>
</evidence>
<dbReference type="Gene3D" id="3.30.530.20">
    <property type="match status" value="1"/>
</dbReference>
<evidence type="ECO:0000313" key="4">
    <source>
        <dbReference type="EMBL" id="MFC7381683.1"/>
    </source>
</evidence>
<dbReference type="Proteomes" id="UP001596496">
    <property type="component" value="Unassembled WGS sequence"/>
</dbReference>
<comment type="similarity">
    <text evidence="1">Belongs to the AHA1 family.</text>
</comment>
<gene>
    <name evidence="4" type="ORF">ACFQSB_05655</name>
</gene>
<protein>
    <submittedName>
        <fullName evidence="4">SRPBCC family protein</fullName>
    </submittedName>
</protein>
<dbReference type="InterPro" id="IPR023393">
    <property type="entry name" value="START-like_dom_sf"/>
</dbReference>
<evidence type="ECO:0000256" key="2">
    <source>
        <dbReference type="SAM" id="MobiDB-lite"/>
    </source>
</evidence>
<keyword evidence="5" id="KW-1185">Reference proteome</keyword>
<dbReference type="EMBL" id="JBHTCG010000003">
    <property type="protein sequence ID" value="MFC7381683.1"/>
    <property type="molecule type" value="Genomic_DNA"/>
</dbReference>
<name>A0ABW2P1L4_9ACTN</name>
<dbReference type="InterPro" id="IPR013538">
    <property type="entry name" value="ASHA1/2-like_C"/>
</dbReference>
<accession>A0ABW2P1L4</accession>
<organism evidence="4 5">
    <name type="scientific">Sphaerisporangium rhizosphaerae</name>
    <dbReference type="NCBI Taxonomy" id="2269375"/>
    <lineage>
        <taxon>Bacteria</taxon>
        <taxon>Bacillati</taxon>
        <taxon>Actinomycetota</taxon>
        <taxon>Actinomycetes</taxon>
        <taxon>Streptosporangiales</taxon>
        <taxon>Streptosporangiaceae</taxon>
        <taxon>Sphaerisporangium</taxon>
    </lineage>
</organism>
<proteinExistence type="inferred from homology"/>
<dbReference type="SUPFAM" id="SSF55961">
    <property type="entry name" value="Bet v1-like"/>
    <property type="match status" value="1"/>
</dbReference>
<sequence length="179" mass="19224">MDLGTSIEHRGRPAVRFERVYDHPVERVWEAVATPGGLAHWFPSAVELEPHAGGKITFSGDPNLETMTGTVVTFEPPRRLAFTWGGDELHFYLEPAGDHGCRLTLVNVLERADTAARNAAGWTVCLAELDKHLAGAAAGGPHSDTALPWRQVYEAHVSSGMPSGAPIPGAPRETPDTAN</sequence>
<feature type="domain" description="Activator of Hsp90 ATPase homologue 1/2-like C-terminal" evidence="3">
    <location>
        <begin position="22"/>
        <end position="133"/>
    </location>
</feature>
<dbReference type="RefSeq" id="WP_380824685.1">
    <property type="nucleotide sequence ID" value="NZ_JBHTCG010000003.1"/>
</dbReference>
<dbReference type="CDD" id="cd08899">
    <property type="entry name" value="SRPBCC_CalC_Aha1-like_6"/>
    <property type="match status" value="1"/>
</dbReference>
<evidence type="ECO:0000259" key="3">
    <source>
        <dbReference type="Pfam" id="PF08327"/>
    </source>
</evidence>
<evidence type="ECO:0000256" key="1">
    <source>
        <dbReference type="ARBA" id="ARBA00006817"/>
    </source>
</evidence>
<feature type="region of interest" description="Disordered" evidence="2">
    <location>
        <begin position="158"/>
        <end position="179"/>
    </location>
</feature>
<reference evidence="5" key="1">
    <citation type="journal article" date="2019" name="Int. J. Syst. Evol. Microbiol.">
        <title>The Global Catalogue of Microorganisms (GCM) 10K type strain sequencing project: providing services to taxonomists for standard genome sequencing and annotation.</title>
        <authorList>
            <consortium name="The Broad Institute Genomics Platform"/>
            <consortium name="The Broad Institute Genome Sequencing Center for Infectious Disease"/>
            <person name="Wu L."/>
            <person name="Ma J."/>
        </authorList>
    </citation>
    <scope>NUCLEOTIDE SEQUENCE [LARGE SCALE GENOMIC DNA]</scope>
    <source>
        <strain evidence="5">CECT 7649</strain>
    </source>
</reference>